<feature type="region of interest" description="Disordered" evidence="1">
    <location>
        <begin position="1"/>
        <end position="37"/>
    </location>
</feature>
<accession>A0AAN8RYT9</accession>
<evidence type="ECO:0000313" key="3">
    <source>
        <dbReference type="Proteomes" id="UP001372834"/>
    </source>
</evidence>
<comment type="caution">
    <text evidence="2">The sequence shown here is derived from an EMBL/GenBank/DDBJ whole genome shotgun (WGS) entry which is preliminary data.</text>
</comment>
<organism evidence="2 3">
    <name type="scientific">Polyplax serrata</name>
    <name type="common">Common mouse louse</name>
    <dbReference type="NCBI Taxonomy" id="468196"/>
    <lineage>
        <taxon>Eukaryota</taxon>
        <taxon>Metazoa</taxon>
        <taxon>Ecdysozoa</taxon>
        <taxon>Arthropoda</taxon>
        <taxon>Hexapoda</taxon>
        <taxon>Insecta</taxon>
        <taxon>Pterygota</taxon>
        <taxon>Neoptera</taxon>
        <taxon>Paraneoptera</taxon>
        <taxon>Psocodea</taxon>
        <taxon>Troctomorpha</taxon>
        <taxon>Phthiraptera</taxon>
        <taxon>Anoplura</taxon>
        <taxon>Polyplacidae</taxon>
        <taxon>Polyplax</taxon>
    </lineage>
</organism>
<reference evidence="2 3" key="1">
    <citation type="submission" date="2023-10" db="EMBL/GenBank/DDBJ databases">
        <title>Genomes of two closely related lineages of the louse Polyplax serrata with different host specificities.</title>
        <authorList>
            <person name="Martinu J."/>
            <person name="Tarabai H."/>
            <person name="Stefka J."/>
            <person name="Hypsa V."/>
        </authorList>
    </citation>
    <scope>NUCLEOTIDE SEQUENCE [LARGE SCALE GENOMIC DNA]</scope>
    <source>
        <strain evidence="2">HR10_N</strain>
    </source>
</reference>
<dbReference type="AlphaFoldDB" id="A0AAN8RYT9"/>
<proteinExistence type="predicted"/>
<feature type="compositionally biased region" description="Basic and acidic residues" evidence="1">
    <location>
        <begin position="7"/>
        <end position="23"/>
    </location>
</feature>
<dbReference type="EMBL" id="JAWJWE010000006">
    <property type="protein sequence ID" value="KAK6632865.1"/>
    <property type="molecule type" value="Genomic_DNA"/>
</dbReference>
<dbReference type="Proteomes" id="UP001372834">
    <property type="component" value="Unassembled WGS sequence"/>
</dbReference>
<protein>
    <submittedName>
        <fullName evidence="2">Uncharacterized protein</fullName>
    </submittedName>
</protein>
<name>A0AAN8RYT9_POLSC</name>
<evidence type="ECO:0000313" key="2">
    <source>
        <dbReference type="EMBL" id="KAK6632865.1"/>
    </source>
</evidence>
<gene>
    <name evidence="2" type="ORF">RUM43_012604</name>
</gene>
<sequence>MASGESKNQKERERGTSGRRRTESNGNEHNNDGRPWKSTEMVLSFDFDAFANVTGGKTVKGAASERLSLSRGACKCQITDLNK</sequence>
<evidence type="ECO:0000256" key="1">
    <source>
        <dbReference type="SAM" id="MobiDB-lite"/>
    </source>
</evidence>